<dbReference type="SUPFAM" id="SSF56349">
    <property type="entry name" value="DNA breaking-rejoining enzymes"/>
    <property type="match status" value="1"/>
</dbReference>
<dbReference type="Pfam" id="PF02899">
    <property type="entry name" value="Phage_int_SAM_1"/>
    <property type="match status" value="1"/>
</dbReference>
<dbReference type="GO" id="GO:0005737">
    <property type="term" value="C:cytoplasm"/>
    <property type="evidence" value="ECO:0007669"/>
    <property type="project" value="UniProtKB-SubCell"/>
</dbReference>
<feature type="active site" description="O-(3'-phospho-DNA)-tyrosine intermediate" evidence="10">
    <location>
        <position position="271"/>
    </location>
</feature>
<dbReference type="NCBIfam" id="NF040815">
    <property type="entry name" value="recomb_XerA_Arch"/>
    <property type="match status" value="1"/>
</dbReference>
<dbReference type="AlphaFoldDB" id="F8L879"/>
<keyword evidence="4 10" id="KW-0132">Cell division</keyword>
<dbReference type="Gene3D" id="1.10.443.10">
    <property type="entry name" value="Intergrase catalytic core"/>
    <property type="match status" value="1"/>
</dbReference>
<dbReference type="InterPro" id="IPR010998">
    <property type="entry name" value="Integrase_recombinase_N"/>
</dbReference>
<comment type="similarity">
    <text evidence="10">Belongs to the 'phage' integrase family. XerC subfamily.</text>
</comment>
<gene>
    <name evidence="13" type="primary">xerD</name>
    <name evidence="10" type="synonym">xerC</name>
    <name evidence="13" type="ordered locus">SNE_A11200</name>
</gene>
<dbReference type="GO" id="GO:0051301">
    <property type="term" value="P:cell division"/>
    <property type="evidence" value="ECO:0007669"/>
    <property type="project" value="UniProtKB-KW"/>
</dbReference>
<evidence type="ECO:0000256" key="3">
    <source>
        <dbReference type="ARBA" id="ARBA00022490"/>
    </source>
</evidence>
<dbReference type="RefSeq" id="WP_013943464.1">
    <property type="nucleotide sequence ID" value="NC_015713.1"/>
</dbReference>
<dbReference type="InterPro" id="IPR011010">
    <property type="entry name" value="DNA_brk_join_enz"/>
</dbReference>
<dbReference type="PANTHER" id="PTHR30349:SF81">
    <property type="entry name" value="TYROSINE RECOMBINASE XERC"/>
    <property type="match status" value="1"/>
</dbReference>
<evidence type="ECO:0000256" key="2">
    <source>
        <dbReference type="ARBA" id="ARBA00010450"/>
    </source>
</evidence>
<dbReference type="PROSITE" id="PS51898">
    <property type="entry name" value="TYR_RECOMBINASE"/>
    <property type="match status" value="1"/>
</dbReference>
<comment type="similarity">
    <text evidence="2">Belongs to the 'phage' integrase family. XerD subfamily.</text>
</comment>
<sequence length="290" mass="33204">MSYEAQLQDFLNFIGSEKGLSIHTIEAYERDLRTFLSSYPKTSLESVTQEEIISFIEKMKGKGYASSSLSRSLVAIKVFFRFLKRERLIVQDPTALIESPKLWQLIPEVLTENEITALLKQPDVDLEIGARDRAILEMLYATGMRVSELCSLNVHDVDDQTVHVRGKGGKERIVPIAAVAIEALDHYLSFRRDVKKLKDEPLFLTKKGKRIGRTQVWVRLKHYGKGAQIDKVISPHTLRHSFATHLLDHGADLRVIQELLGHADISTTDRYTHLSNKHLYQAFDQFHPRK</sequence>
<evidence type="ECO:0000256" key="6">
    <source>
        <dbReference type="ARBA" id="ARBA00022908"/>
    </source>
</evidence>
<dbReference type="InterPro" id="IPR011932">
    <property type="entry name" value="Recomb_XerD"/>
</dbReference>
<keyword evidence="9 10" id="KW-0131">Cell cycle</keyword>
<dbReference type="InterPro" id="IPR002104">
    <property type="entry name" value="Integrase_catalytic"/>
</dbReference>
<dbReference type="NCBIfam" id="NF001399">
    <property type="entry name" value="PRK00283.1"/>
    <property type="match status" value="1"/>
</dbReference>
<keyword evidence="8 10" id="KW-0233">DNA recombination</keyword>
<dbReference type="GO" id="GO:0003677">
    <property type="term" value="F:DNA binding"/>
    <property type="evidence" value="ECO:0007669"/>
    <property type="project" value="UniProtKB-UniRule"/>
</dbReference>
<protein>
    <recommendedName>
        <fullName evidence="10">Tyrosine recombinase XerC</fullName>
    </recommendedName>
</protein>
<dbReference type="InterPro" id="IPR023009">
    <property type="entry name" value="Tyrosine_recombinase_XerC/XerD"/>
</dbReference>
<dbReference type="Pfam" id="PF00589">
    <property type="entry name" value="Phage_integrase"/>
    <property type="match status" value="1"/>
</dbReference>
<dbReference type="GO" id="GO:0009037">
    <property type="term" value="F:tyrosine-based site-specific recombinase activity"/>
    <property type="evidence" value="ECO:0007669"/>
    <property type="project" value="UniProtKB-UniRule"/>
</dbReference>
<dbReference type="Proteomes" id="UP000000496">
    <property type="component" value="Chromosome gsn.131"/>
</dbReference>
<feature type="active site" evidence="10">
    <location>
        <position position="262"/>
    </location>
</feature>
<keyword evidence="3 10" id="KW-0963">Cytoplasm</keyword>
<dbReference type="InterPro" id="IPR013762">
    <property type="entry name" value="Integrase-like_cat_sf"/>
</dbReference>
<evidence type="ECO:0000259" key="12">
    <source>
        <dbReference type="PROSITE" id="PS51900"/>
    </source>
</evidence>
<dbReference type="HOGENOM" id="CLU_027562_9_6_0"/>
<keyword evidence="5 10" id="KW-0159">Chromosome partition</keyword>
<dbReference type="EMBL" id="FR872582">
    <property type="protein sequence ID" value="CCB88997.1"/>
    <property type="molecule type" value="Genomic_DNA"/>
</dbReference>
<evidence type="ECO:0000256" key="5">
    <source>
        <dbReference type="ARBA" id="ARBA00022829"/>
    </source>
</evidence>
<dbReference type="KEGG" id="sng:SNE_A11200"/>
<name>F8L879_SIMNZ</name>
<proteinExistence type="inferred from homology"/>
<feature type="domain" description="Core-binding (CB)" evidence="12">
    <location>
        <begin position="1"/>
        <end position="84"/>
    </location>
</feature>
<comment type="subunit">
    <text evidence="10">Forms a cyclic heterotetrameric complex composed of two molecules of XerC and two molecules of XerD.</text>
</comment>
<keyword evidence="14" id="KW-1185">Reference proteome</keyword>
<feature type="active site" evidence="10">
    <location>
        <position position="236"/>
    </location>
</feature>
<feature type="active site" evidence="10">
    <location>
        <position position="239"/>
    </location>
</feature>
<dbReference type="NCBIfam" id="TIGR02225">
    <property type="entry name" value="recomb_XerD"/>
    <property type="match status" value="1"/>
</dbReference>
<evidence type="ECO:0000313" key="13">
    <source>
        <dbReference type="EMBL" id="CCB88997.1"/>
    </source>
</evidence>
<comment type="subcellular location">
    <subcellularLocation>
        <location evidence="1 10">Cytoplasm</location>
    </subcellularLocation>
</comment>
<reference key="1">
    <citation type="journal article" date="2011" name="Mol. Biol. Evol.">
        <title>Unity in variety -- the pan-genome of the Chlamydiae.</title>
        <authorList>
            <person name="Collingro A."/>
            <person name="Tischler P."/>
            <person name="Weinmaier T."/>
            <person name="Penz T."/>
            <person name="Heinz E."/>
            <person name="Brunham R.C."/>
            <person name="Read T.D."/>
            <person name="Bavoil P.M."/>
            <person name="Sachse K."/>
            <person name="Kahane S."/>
            <person name="Friedman M.G."/>
            <person name="Rattei T."/>
            <person name="Myers G.S.A."/>
            <person name="Horn M."/>
        </authorList>
    </citation>
    <scope>NUCLEOTIDE SEQUENCE</scope>
    <source>
        <strain>Z</strain>
    </source>
</reference>
<dbReference type="InterPro" id="IPR050090">
    <property type="entry name" value="Tyrosine_recombinase_XerCD"/>
</dbReference>
<evidence type="ECO:0000256" key="4">
    <source>
        <dbReference type="ARBA" id="ARBA00022618"/>
    </source>
</evidence>
<dbReference type="PANTHER" id="PTHR30349">
    <property type="entry name" value="PHAGE INTEGRASE-RELATED"/>
    <property type="match status" value="1"/>
</dbReference>
<dbReference type="InterPro" id="IPR004107">
    <property type="entry name" value="Integrase_SAM-like_N"/>
</dbReference>
<feature type="active site" evidence="10">
    <location>
        <position position="145"/>
    </location>
</feature>
<feature type="domain" description="Tyr recombinase" evidence="11">
    <location>
        <begin position="105"/>
        <end position="284"/>
    </location>
</feature>
<dbReference type="GO" id="GO:0007059">
    <property type="term" value="P:chromosome segregation"/>
    <property type="evidence" value="ECO:0007669"/>
    <property type="project" value="UniProtKB-UniRule"/>
</dbReference>
<keyword evidence="7 10" id="KW-0238">DNA-binding</keyword>
<accession>F8L879</accession>
<dbReference type="OrthoDB" id="9801717at2"/>
<evidence type="ECO:0000256" key="9">
    <source>
        <dbReference type="ARBA" id="ARBA00023306"/>
    </source>
</evidence>
<keyword evidence="6 10" id="KW-0229">DNA integration</keyword>
<dbReference type="HAMAP" id="MF_01808">
    <property type="entry name" value="Recomb_XerC_XerD"/>
    <property type="match status" value="1"/>
</dbReference>
<dbReference type="eggNOG" id="COG4974">
    <property type="taxonomic scope" value="Bacteria"/>
</dbReference>
<evidence type="ECO:0000256" key="1">
    <source>
        <dbReference type="ARBA" id="ARBA00004496"/>
    </source>
</evidence>
<feature type="active site" evidence="10">
    <location>
        <position position="167"/>
    </location>
</feature>
<evidence type="ECO:0000313" key="14">
    <source>
        <dbReference type="Proteomes" id="UP000000496"/>
    </source>
</evidence>
<dbReference type="Gene3D" id="1.10.150.130">
    <property type="match status" value="1"/>
</dbReference>
<comment type="function">
    <text evidence="10">Site-specific tyrosine recombinase, which acts by catalyzing the cutting and rejoining of the recombining DNA molecules. The XerC-XerD complex is essential to convert dimers of the bacterial chromosome into monomers to permit their segregation at cell division. It also contributes to the segregational stability of plasmids.</text>
</comment>
<evidence type="ECO:0000256" key="7">
    <source>
        <dbReference type="ARBA" id="ARBA00023125"/>
    </source>
</evidence>
<reference evidence="13 14" key="2">
    <citation type="journal article" date="2011" name="Mol. Biol. Evol.">
        <title>Unity in variety--the pan-genome of the Chlamydiae.</title>
        <authorList>
            <person name="Collingro A."/>
            <person name="Tischler P."/>
            <person name="Weinmaier T."/>
            <person name="Penz T."/>
            <person name="Heinz E."/>
            <person name="Brunham R.C."/>
            <person name="Read T.D."/>
            <person name="Bavoil P.M."/>
            <person name="Sachse K."/>
            <person name="Kahane S."/>
            <person name="Friedman M.G."/>
            <person name="Rattei T."/>
            <person name="Myers G.S."/>
            <person name="Horn M."/>
        </authorList>
    </citation>
    <scope>NUCLEOTIDE SEQUENCE [LARGE SCALE GENOMIC DNA]</scope>
    <source>
        <strain evidence="14">ATCC VR-1471 / Z</strain>
    </source>
</reference>
<evidence type="ECO:0000256" key="10">
    <source>
        <dbReference type="HAMAP-Rule" id="MF_01808"/>
    </source>
</evidence>
<organism evidence="13 14">
    <name type="scientific">Simkania negevensis (strain ATCC VR-1471 / DSM 27360 / Z)</name>
    <dbReference type="NCBI Taxonomy" id="331113"/>
    <lineage>
        <taxon>Bacteria</taxon>
        <taxon>Pseudomonadati</taxon>
        <taxon>Chlamydiota</taxon>
        <taxon>Chlamydiia</taxon>
        <taxon>Parachlamydiales</taxon>
        <taxon>Simkaniaceae</taxon>
        <taxon>Simkania</taxon>
    </lineage>
</organism>
<dbReference type="STRING" id="331113.SNE_A11200"/>
<dbReference type="InterPro" id="IPR044068">
    <property type="entry name" value="CB"/>
</dbReference>
<evidence type="ECO:0000259" key="11">
    <source>
        <dbReference type="PROSITE" id="PS51898"/>
    </source>
</evidence>
<evidence type="ECO:0000256" key="8">
    <source>
        <dbReference type="ARBA" id="ARBA00023172"/>
    </source>
</evidence>
<dbReference type="GO" id="GO:0006313">
    <property type="term" value="P:DNA transposition"/>
    <property type="evidence" value="ECO:0007669"/>
    <property type="project" value="UniProtKB-UniRule"/>
</dbReference>
<dbReference type="PROSITE" id="PS51900">
    <property type="entry name" value="CB"/>
    <property type="match status" value="1"/>
</dbReference>
<dbReference type="CDD" id="cd00798">
    <property type="entry name" value="INT_XerDC_C"/>
    <property type="match status" value="1"/>
</dbReference>